<sequence>MGPVSVSSSSEEHFLEPCEKGVPALTLRGAHPGLPCGQPEASGGTFDLGRAAVGPGNPSWSRGCQDGRSAACVSVTVA</sequence>
<proteinExistence type="predicted"/>
<name>A0ABR3MH14_9TELE</name>
<dbReference type="Proteomes" id="UP001558613">
    <property type="component" value="Unassembled WGS sequence"/>
</dbReference>
<protein>
    <submittedName>
        <fullName evidence="1">Uncharacterized protein</fullName>
    </submittedName>
</protein>
<evidence type="ECO:0000313" key="1">
    <source>
        <dbReference type="EMBL" id="KAL1263274.1"/>
    </source>
</evidence>
<comment type="caution">
    <text evidence="1">The sequence shown here is derived from an EMBL/GenBank/DDBJ whole genome shotgun (WGS) entry which is preliminary data.</text>
</comment>
<dbReference type="EMBL" id="JAYMGO010000013">
    <property type="protein sequence ID" value="KAL1263274.1"/>
    <property type="molecule type" value="Genomic_DNA"/>
</dbReference>
<accession>A0ABR3MH14</accession>
<gene>
    <name evidence="1" type="ORF">QQF64_006013</name>
</gene>
<keyword evidence="2" id="KW-1185">Reference proteome</keyword>
<reference evidence="1 2" key="1">
    <citation type="submission" date="2023-09" db="EMBL/GenBank/DDBJ databases">
        <authorList>
            <person name="Wang M."/>
        </authorList>
    </citation>
    <scope>NUCLEOTIDE SEQUENCE [LARGE SCALE GENOMIC DNA]</scope>
    <source>
        <strain evidence="1">GT-2023</strain>
        <tissue evidence="1">Liver</tissue>
    </source>
</reference>
<organism evidence="1 2">
    <name type="scientific">Cirrhinus molitorella</name>
    <name type="common">mud carp</name>
    <dbReference type="NCBI Taxonomy" id="172907"/>
    <lineage>
        <taxon>Eukaryota</taxon>
        <taxon>Metazoa</taxon>
        <taxon>Chordata</taxon>
        <taxon>Craniata</taxon>
        <taxon>Vertebrata</taxon>
        <taxon>Euteleostomi</taxon>
        <taxon>Actinopterygii</taxon>
        <taxon>Neopterygii</taxon>
        <taxon>Teleostei</taxon>
        <taxon>Ostariophysi</taxon>
        <taxon>Cypriniformes</taxon>
        <taxon>Cyprinidae</taxon>
        <taxon>Labeoninae</taxon>
        <taxon>Labeonini</taxon>
        <taxon>Cirrhinus</taxon>
    </lineage>
</organism>
<evidence type="ECO:0000313" key="2">
    <source>
        <dbReference type="Proteomes" id="UP001558613"/>
    </source>
</evidence>